<dbReference type="PROSITE" id="PS50045">
    <property type="entry name" value="SIGMA54_INTERACT_4"/>
    <property type="match status" value="1"/>
</dbReference>
<evidence type="ECO:0000259" key="3">
    <source>
        <dbReference type="PROSITE" id="PS50045"/>
    </source>
</evidence>
<dbReference type="Gene3D" id="3.40.50.300">
    <property type="entry name" value="P-loop containing nucleotide triphosphate hydrolases"/>
    <property type="match status" value="1"/>
</dbReference>
<feature type="domain" description="Sigma-54 factor interaction" evidence="3">
    <location>
        <begin position="403"/>
        <end position="628"/>
    </location>
</feature>
<protein>
    <submittedName>
        <fullName evidence="4">AAA family ATPase</fullName>
    </submittedName>
</protein>
<gene>
    <name evidence="4" type="ORF">DWV29_14150</name>
</gene>
<dbReference type="OrthoDB" id="9764280at2"/>
<dbReference type="InterPro" id="IPR002078">
    <property type="entry name" value="Sigma_54_int"/>
</dbReference>
<sequence>MSSHIVENFSKNYRNSAGRGIGGKTVGQSSRARTDFSCSYAALFSIMGLKRNSIQTGIGEGKAVTGMKDGVKKILLWSFTPDDWQVCCKVLDDFFAGEAVEIEKMSFVTQTRANYDDIDLALVTASEWYHFVKQLVPEGVPVIWIKHTIDQENFDKLSAAAQTQKISVVADTPFYAEQRLRMLVGLGLRENALEIWYPGLPEDKLGPIVLIFEEAGLTWEPDREYIHFYGRGMISTETLIQMAAALNMLHLLETDFYRKYNRSVKYASRQISDLIDIGDYYAAAQKKVVNGLLYFVPDGLISHCNFNAAVILGISSSQIIGKTLPEVFPFLGEWMDRLEEFGERVVKFGGRELVFDLWTTSTHGIYAGYILISDYKAEKEKELRLRTQMLKKRQHAKYTVYNIKGESEAIERCRKTAMKFARSRASVLITGASGTGKELFASAIHNASARRDRPFVPINCGALVESLLESELFGYESGAFTGAKKEGKQGLFEVAHGGTLFLDEIGEMPLGLQVKLLRALQEREVVRVGGHNVIPVDVRIIAATNRDLRTLVKEGKFRTDLYYRLNVLPLELPGLDERREDILPLFYDIRNDEGYSFELDREARACIMSHNYEGNVRELHNCVEYLGSLEQDLVRYEDLPSYMKEGMHSCTRGREPALGTEGLSREADLVLGAVRALKEQGKAAGRRSICLYLRDRGENLSEMRIRTILEELSGSGEIGVGKGRMGVWINPNRGIDPVNPK</sequence>
<dbReference type="InterPro" id="IPR027417">
    <property type="entry name" value="P-loop_NTPase"/>
</dbReference>
<dbReference type="PANTHER" id="PTHR32071">
    <property type="entry name" value="TRANSCRIPTIONAL REGULATORY PROTEIN"/>
    <property type="match status" value="1"/>
</dbReference>
<name>A0A413FE93_9FIRM</name>
<dbReference type="PANTHER" id="PTHR32071:SF57">
    <property type="entry name" value="C4-DICARBOXYLATE TRANSPORT TRANSCRIPTIONAL REGULATORY PROTEIN DCTD"/>
    <property type="match status" value="1"/>
</dbReference>
<comment type="caution">
    <text evidence="4">The sequence shown here is derived from an EMBL/GenBank/DDBJ whole genome shotgun (WGS) entry which is preliminary data.</text>
</comment>
<dbReference type="GO" id="GO:0006355">
    <property type="term" value="P:regulation of DNA-templated transcription"/>
    <property type="evidence" value="ECO:0007669"/>
    <property type="project" value="InterPro"/>
</dbReference>
<dbReference type="FunFam" id="3.40.50.300:FF:000006">
    <property type="entry name" value="DNA-binding transcriptional regulator NtrC"/>
    <property type="match status" value="1"/>
</dbReference>
<evidence type="ECO:0000256" key="1">
    <source>
        <dbReference type="ARBA" id="ARBA00022741"/>
    </source>
</evidence>
<dbReference type="Proteomes" id="UP000283880">
    <property type="component" value="Unassembled WGS sequence"/>
</dbReference>
<dbReference type="GO" id="GO:0005524">
    <property type="term" value="F:ATP binding"/>
    <property type="evidence" value="ECO:0007669"/>
    <property type="project" value="UniProtKB-KW"/>
</dbReference>
<dbReference type="SMART" id="SM00382">
    <property type="entry name" value="AAA"/>
    <property type="match status" value="1"/>
</dbReference>
<dbReference type="EMBL" id="QSBM01000010">
    <property type="protein sequence ID" value="RGX28753.1"/>
    <property type="molecule type" value="Genomic_DNA"/>
</dbReference>
<dbReference type="SUPFAM" id="SSF52540">
    <property type="entry name" value="P-loop containing nucleoside triphosphate hydrolases"/>
    <property type="match status" value="1"/>
</dbReference>
<dbReference type="Gene3D" id="1.10.8.60">
    <property type="match status" value="1"/>
</dbReference>
<accession>A0A413FE93</accession>
<dbReference type="InterPro" id="IPR058031">
    <property type="entry name" value="AAA_lid_NorR"/>
</dbReference>
<dbReference type="CDD" id="cd00009">
    <property type="entry name" value="AAA"/>
    <property type="match status" value="1"/>
</dbReference>
<dbReference type="PROSITE" id="PS00676">
    <property type="entry name" value="SIGMA54_INTERACT_2"/>
    <property type="match status" value="1"/>
</dbReference>
<dbReference type="InterPro" id="IPR003593">
    <property type="entry name" value="AAA+_ATPase"/>
</dbReference>
<keyword evidence="2" id="KW-0067">ATP-binding</keyword>
<evidence type="ECO:0000313" key="5">
    <source>
        <dbReference type="Proteomes" id="UP000283880"/>
    </source>
</evidence>
<dbReference type="AlphaFoldDB" id="A0A413FE93"/>
<dbReference type="Pfam" id="PF25601">
    <property type="entry name" value="AAA_lid_14"/>
    <property type="match status" value="1"/>
</dbReference>
<evidence type="ECO:0000256" key="2">
    <source>
        <dbReference type="ARBA" id="ARBA00022840"/>
    </source>
</evidence>
<keyword evidence="1" id="KW-0547">Nucleotide-binding</keyword>
<dbReference type="Pfam" id="PF00158">
    <property type="entry name" value="Sigma54_activat"/>
    <property type="match status" value="1"/>
</dbReference>
<reference evidence="4 5" key="1">
    <citation type="submission" date="2018-08" db="EMBL/GenBank/DDBJ databases">
        <title>A genome reference for cultivated species of the human gut microbiota.</title>
        <authorList>
            <person name="Zou Y."/>
            <person name="Xue W."/>
            <person name="Luo G."/>
        </authorList>
    </citation>
    <scope>NUCLEOTIDE SEQUENCE [LARGE SCALE GENOMIC DNA]</scope>
    <source>
        <strain evidence="4 5">AF04-15</strain>
    </source>
</reference>
<organism evidence="4 5">
    <name type="scientific">Enterocloster asparagiformis</name>
    <dbReference type="NCBI Taxonomy" id="333367"/>
    <lineage>
        <taxon>Bacteria</taxon>
        <taxon>Bacillati</taxon>
        <taxon>Bacillota</taxon>
        <taxon>Clostridia</taxon>
        <taxon>Lachnospirales</taxon>
        <taxon>Lachnospiraceae</taxon>
        <taxon>Enterocloster</taxon>
    </lineage>
</organism>
<dbReference type="InterPro" id="IPR025943">
    <property type="entry name" value="Sigma_54_int_dom_ATP-bd_2"/>
</dbReference>
<evidence type="ECO:0000313" key="4">
    <source>
        <dbReference type="EMBL" id="RGX28753.1"/>
    </source>
</evidence>
<proteinExistence type="predicted"/>